<keyword evidence="2" id="KW-0645">Protease</keyword>
<keyword evidence="2" id="KW-0378">Hydrolase</keyword>
<dbReference type="CDD" id="cd02253">
    <property type="entry name" value="DmpA"/>
    <property type="match status" value="1"/>
</dbReference>
<dbReference type="SUPFAM" id="SSF56266">
    <property type="entry name" value="DmpA/ArgJ-like"/>
    <property type="match status" value="1"/>
</dbReference>
<evidence type="ECO:0000313" key="3">
    <source>
        <dbReference type="Proteomes" id="UP000682111"/>
    </source>
</evidence>
<comment type="caution">
    <text evidence="2">The sequence shown here is derived from an EMBL/GenBank/DDBJ whole genome shotgun (WGS) entry which is preliminary data.</text>
</comment>
<dbReference type="Proteomes" id="UP000682111">
    <property type="component" value="Unassembled WGS sequence"/>
</dbReference>
<name>A0A919WH02_9BACI</name>
<gene>
    <name evidence="2" type="ORF">J27TS8_18210</name>
</gene>
<protein>
    <submittedName>
        <fullName evidence="2">Aminopeptidase</fullName>
    </submittedName>
</protein>
<evidence type="ECO:0000313" key="2">
    <source>
        <dbReference type="EMBL" id="GIN61828.1"/>
    </source>
</evidence>
<evidence type="ECO:0000256" key="1">
    <source>
        <dbReference type="ARBA" id="ARBA00007068"/>
    </source>
</evidence>
<reference evidence="2" key="1">
    <citation type="submission" date="2021-03" db="EMBL/GenBank/DDBJ databases">
        <title>Antimicrobial resistance genes in bacteria isolated from Japanese honey, and their potential for conferring macrolide and lincosamide resistance in the American foulbrood pathogen Paenibacillus larvae.</title>
        <authorList>
            <person name="Okamoto M."/>
            <person name="Kumagai M."/>
            <person name="Kanamori H."/>
            <person name="Takamatsu D."/>
        </authorList>
    </citation>
    <scope>NUCLEOTIDE SEQUENCE</scope>
    <source>
        <strain evidence="2">J27TS8</strain>
    </source>
</reference>
<dbReference type="GO" id="GO:0004177">
    <property type="term" value="F:aminopeptidase activity"/>
    <property type="evidence" value="ECO:0007669"/>
    <property type="project" value="UniProtKB-KW"/>
</dbReference>
<keyword evidence="3" id="KW-1185">Reference proteome</keyword>
<dbReference type="AlphaFoldDB" id="A0A919WH02"/>
<dbReference type="PANTHER" id="PTHR36512">
    <property type="entry name" value="D-AMINOPEPTIDASE"/>
    <property type="match status" value="1"/>
</dbReference>
<dbReference type="Gene3D" id="3.60.70.12">
    <property type="entry name" value="L-amino peptidase D-ALA esterase/amidase"/>
    <property type="match status" value="1"/>
</dbReference>
<proteinExistence type="inferred from homology"/>
<comment type="similarity">
    <text evidence="1">Belongs to the peptidase S58 family.</text>
</comment>
<dbReference type="EMBL" id="BORC01000002">
    <property type="protein sequence ID" value="GIN61828.1"/>
    <property type="molecule type" value="Genomic_DNA"/>
</dbReference>
<organism evidence="2 3">
    <name type="scientific">Robertmurraya siralis</name>
    <dbReference type="NCBI Taxonomy" id="77777"/>
    <lineage>
        <taxon>Bacteria</taxon>
        <taxon>Bacillati</taxon>
        <taxon>Bacillota</taxon>
        <taxon>Bacilli</taxon>
        <taxon>Bacillales</taxon>
        <taxon>Bacillaceae</taxon>
        <taxon>Robertmurraya</taxon>
    </lineage>
</organism>
<dbReference type="InterPro" id="IPR016117">
    <property type="entry name" value="ArgJ-like_dom_sf"/>
</dbReference>
<dbReference type="RefSeq" id="WP_212933518.1">
    <property type="nucleotide sequence ID" value="NZ_BORC01000002.1"/>
</dbReference>
<dbReference type="InterPro" id="IPR005321">
    <property type="entry name" value="Peptidase_S58_DmpA"/>
</dbReference>
<keyword evidence="2" id="KW-0031">Aminopeptidase</keyword>
<dbReference type="Pfam" id="PF03576">
    <property type="entry name" value="Peptidase_S58"/>
    <property type="match status" value="1"/>
</dbReference>
<sequence length="361" mass="39505">MERKKIRDLGIVVGQLPPGPKNCLTDVQGVRVGHVTLHHPLANADNEWACTGVTAILPHEENIFQNKVVAASYVFNGFGKSTGLVQMNELGRLESPIMLTNTFSIPAVTQGTLEYLLEQNPEIGETTGTANIVVGECNDSYLNSIRMMSVKPEHAKEAIRIASTDKAMEGAVGAGTGMVCFGYKGGIGCSSRLVVDDGEQGVYTIGCLVLSNFGTQDELYSYNRFIDTEKKRRVENNNEDAQTDGSIMIVLATDAPVNERQLQRMAKRCGIGLGRTGSHMSHGSGDIVMAFSTSQTFPHFSSDRLEQQFLFREDKRMMNMLFCAAAEATEEAILNSLTRAKTTIGRKGREVEEFPLDLLKL</sequence>
<dbReference type="PANTHER" id="PTHR36512:SF3">
    <property type="entry name" value="BLR5678 PROTEIN"/>
    <property type="match status" value="1"/>
</dbReference>
<accession>A0A919WH02</accession>